<keyword evidence="3 11" id="KW-0812">Transmembrane</keyword>
<feature type="compositionally biased region" description="Basic and acidic residues" evidence="10">
    <location>
        <begin position="161"/>
        <end position="171"/>
    </location>
</feature>
<evidence type="ECO:0000256" key="11">
    <source>
        <dbReference type="SAM" id="Phobius"/>
    </source>
</evidence>
<dbReference type="PANTHER" id="PTHR48063">
    <property type="entry name" value="LRR RECEPTOR-LIKE KINASE"/>
    <property type="match status" value="1"/>
</dbReference>
<dbReference type="InterPro" id="IPR013210">
    <property type="entry name" value="LRR_N_plant-typ"/>
</dbReference>
<evidence type="ECO:0000313" key="14">
    <source>
        <dbReference type="Proteomes" id="UP000237347"/>
    </source>
</evidence>
<organism evidence="13 14">
    <name type="scientific">Quercus suber</name>
    <name type="common">Cork oak</name>
    <dbReference type="NCBI Taxonomy" id="58331"/>
    <lineage>
        <taxon>Eukaryota</taxon>
        <taxon>Viridiplantae</taxon>
        <taxon>Streptophyta</taxon>
        <taxon>Embryophyta</taxon>
        <taxon>Tracheophyta</taxon>
        <taxon>Spermatophyta</taxon>
        <taxon>Magnoliopsida</taxon>
        <taxon>eudicotyledons</taxon>
        <taxon>Gunneridae</taxon>
        <taxon>Pentapetalae</taxon>
        <taxon>rosids</taxon>
        <taxon>fabids</taxon>
        <taxon>Fagales</taxon>
        <taxon>Fagaceae</taxon>
        <taxon>Quercus</taxon>
    </lineage>
</organism>
<evidence type="ECO:0000313" key="13">
    <source>
        <dbReference type="EMBL" id="KAK7860853.1"/>
    </source>
</evidence>
<evidence type="ECO:0000256" key="5">
    <source>
        <dbReference type="ARBA" id="ARBA00022737"/>
    </source>
</evidence>
<comment type="caution">
    <text evidence="13">The sequence shown here is derived from an EMBL/GenBank/DDBJ whole genome shotgun (WGS) entry which is preliminary data.</text>
</comment>
<feature type="region of interest" description="Disordered" evidence="10">
    <location>
        <begin position="161"/>
        <end position="185"/>
    </location>
</feature>
<evidence type="ECO:0000256" key="3">
    <source>
        <dbReference type="ARBA" id="ARBA00022692"/>
    </source>
</evidence>
<feature type="transmembrane region" description="Helical" evidence="11">
    <location>
        <begin position="339"/>
        <end position="357"/>
    </location>
</feature>
<evidence type="ECO:0000256" key="8">
    <source>
        <dbReference type="ARBA" id="ARBA00023170"/>
    </source>
</evidence>
<evidence type="ECO:0000256" key="6">
    <source>
        <dbReference type="ARBA" id="ARBA00022989"/>
    </source>
</evidence>
<evidence type="ECO:0000256" key="2">
    <source>
        <dbReference type="ARBA" id="ARBA00022614"/>
    </source>
</evidence>
<dbReference type="PANTHER" id="PTHR48063:SF98">
    <property type="entry name" value="LRR RECEPTOR-LIKE SERINE_THREONINE-PROTEIN KINASE FLS2"/>
    <property type="match status" value="1"/>
</dbReference>
<keyword evidence="8" id="KW-0675">Receptor</keyword>
<keyword evidence="9" id="KW-0325">Glycoprotein</keyword>
<name>A0AAW0MA98_QUESU</name>
<feature type="domain" description="Leucine-rich repeat-containing N-terminal plant-type" evidence="12">
    <location>
        <begin position="280"/>
        <end position="317"/>
    </location>
</feature>
<accession>A0AAW0MA98</accession>
<dbReference type="EMBL" id="PKMF04000004">
    <property type="protein sequence ID" value="KAK7860853.1"/>
    <property type="molecule type" value="Genomic_DNA"/>
</dbReference>
<keyword evidence="7 11" id="KW-0472">Membrane</keyword>
<dbReference type="Gene3D" id="3.80.10.10">
    <property type="entry name" value="Ribonuclease Inhibitor"/>
    <property type="match status" value="1"/>
</dbReference>
<dbReference type="Pfam" id="PF08263">
    <property type="entry name" value="LRRNT_2"/>
    <property type="match status" value="1"/>
</dbReference>
<dbReference type="AlphaFoldDB" id="A0AAW0MA98"/>
<keyword evidence="6 11" id="KW-1133">Transmembrane helix</keyword>
<keyword evidence="5" id="KW-0677">Repeat</keyword>
<dbReference type="InterPro" id="IPR046956">
    <property type="entry name" value="RLP23-like"/>
</dbReference>
<evidence type="ECO:0000256" key="9">
    <source>
        <dbReference type="ARBA" id="ARBA00023180"/>
    </source>
</evidence>
<gene>
    <name evidence="13" type="primary">EIX2_102</name>
    <name evidence="13" type="ORF">CFP56_029172</name>
</gene>
<sequence>VTKHESSEKHIKSSMEDGIRAENSGCRKWKKGLTAANMVFTYSPFWIQLWGLPFELMSEEVGQDIGRSLGRLIEVDRRACLSDQANNISSEIDGNEDGGNTAAENLQQFSVKDHMGGSSYGGCFQNSKSADKSTQSQDYGVSDTHAWQTAEVRYGKDIKETDKKDLGKKDGSCAGSPNPIPLDKSDLVTQMGESSALISRCQPTPMFESLTGVTSPHKPMIWAQMQEENAGQAATQNDIKSKRGKGRIKKIAREKGQAQSEEKQVQGPSVGDVSVKCIEKERQALLEFKKGIVEGKLSSWGSEDQKNCCNWEGVYCNNQTGHVLELDLGSYGLRVISRLSPISTFLNLLLFLVFLITL</sequence>
<evidence type="ECO:0000256" key="4">
    <source>
        <dbReference type="ARBA" id="ARBA00022729"/>
    </source>
</evidence>
<protein>
    <submittedName>
        <fullName evidence="13">Receptor-like protein eix2</fullName>
    </submittedName>
</protein>
<evidence type="ECO:0000256" key="7">
    <source>
        <dbReference type="ARBA" id="ARBA00023136"/>
    </source>
</evidence>
<dbReference type="Proteomes" id="UP000237347">
    <property type="component" value="Unassembled WGS sequence"/>
</dbReference>
<keyword evidence="4" id="KW-0732">Signal</keyword>
<dbReference type="InterPro" id="IPR032675">
    <property type="entry name" value="LRR_dom_sf"/>
</dbReference>
<dbReference type="GO" id="GO:0016020">
    <property type="term" value="C:membrane"/>
    <property type="evidence" value="ECO:0007669"/>
    <property type="project" value="UniProtKB-SubCell"/>
</dbReference>
<reference evidence="13 14" key="1">
    <citation type="journal article" date="2018" name="Sci. Data">
        <title>The draft genome sequence of cork oak.</title>
        <authorList>
            <person name="Ramos A.M."/>
            <person name="Usie A."/>
            <person name="Barbosa P."/>
            <person name="Barros P.M."/>
            <person name="Capote T."/>
            <person name="Chaves I."/>
            <person name="Simoes F."/>
            <person name="Abreu I."/>
            <person name="Carrasquinho I."/>
            <person name="Faro C."/>
            <person name="Guimaraes J.B."/>
            <person name="Mendonca D."/>
            <person name="Nobrega F."/>
            <person name="Rodrigues L."/>
            <person name="Saibo N.J.M."/>
            <person name="Varela M.C."/>
            <person name="Egas C."/>
            <person name="Matos J."/>
            <person name="Miguel C.M."/>
            <person name="Oliveira M.M."/>
            <person name="Ricardo C.P."/>
            <person name="Goncalves S."/>
        </authorList>
    </citation>
    <scope>NUCLEOTIDE SEQUENCE [LARGE SCALE GENOMIC DNA]</scope>
    <source>
        <strain evidence="14">cv. HL8</strain>
    </source>
</reference>
<feature type="non-terminal residue" evidence="13">
    <location>
        <position position="1"/>
    </location>
</feature>
<comment type="subcellular location">
    <subcellularLocation>
        <location evidence="1">Membrane</location>
        <topology evidence="1">Single-pass type I membrane protein</topology>
    </subcellularLocation>
</comment>
<proteinExistence type="predicted"/>
<keyword evidence="2" id="KW-0433">Leucine-rich repeat</keyword>
<evidence type="ECO:0000256" key="10">
    <source>
        <dbReference type="SAM" id="MobiDB-lite"/>
    </source>
</evidence>
<evidence type="ECO:0000259" key="12">
    <source>
        <dbReference type="Pfam" id="PF08263"/>
    </source>
</evidence>
<evidence type="ECO:0000256" key="1">
    <source>
        <dbReference type="ARBA" id="ARBA00004479"/>
    </source>
</evidence>
<keyword evidence="14" id="KW-1185">Reference proteome</keyword>